<feature type="transmembrane region" description="Helical" evidence="10">
    <location>
        <begin position="178"/>
        <end position="201"/>
    </location>
</feature>
<feature type="transmembrane region" description="Helical" evidence="10">
    <location>
        <begin position="103"/>
        <end position="126"/>
    </location>
</feature>
<evidence type="ECO:0008006" key="13">
    <source>
        <dbReference type="Google" id="ProtNLM"/>
    </source>
</evidence>
<reference evidence="11 12" key="1">
    <citation type="submission" date="2015-07" db="EMBL/GenBank/DDBJ databases">
        <title>Emmonsia species relationships and genome sequence.</title>
        <authorList>
            <person name="Cuomo C.A."/>
            <person name="Schwartz I.S."/>
            <person name="Kenyon C."/>
            <person name="de Hoog G.S."/>
            <person name="Govender N.P."/>
            <person name="Botha A."/>
            <person name="Moreno L."/>
            <person name="de Vries M."/>
            <person name="Munoz J.F."/>
            <person name="Stielow J.B."/>
        </authorList>
    </citation>
    <scope>NUCLEOTIDE SEQUENCE [LARGE SCALE GENOMIC DNA]</scope>
    <source>
        <strain evidence="11 12">CBS 136260</strain>
    </source>
</reference>
<evidence type="ECO:0000256" key="3">
    <source>
        <dbReference type="ARBA" id="ARBA00022448"/>
    </source>
</evidence>
<keyword evidence="6 10" id="KW-1133">Transmembrane helix</keyword>
<dbReference type="OrthoDB" id="2116389at2759"/>
<keyword evidence="4" id="KW-0597">Phosphoprotein</keyword>
<keyword evidence="5 10" id="KW-0812">Transmembrane</keyword>
<organism evidence="11 12">
    <name type="scientific">Emergomyces africanus</name>
    <dbReference type="NCBI Taxonomy" id="1955775"/>
    <lineage>
        <taxon>Eukaryota</taxon>
        <taxon>Fungi</taxon>
        <taxon>Dikarya</taxon>
        <taxon>Ascomycota</taxon>
        <taxon>Pezizomycotina</taxon>
        <taxon>Eurotiomycetes</taxon>
        <taxon>Eurotiomycetidae</taxon>
        <taxon>Onygenales</taxon>
        <taxon>Ajellomycetaceae</taxon>
        <taxon>Emergomyces</taxon>
    </lineage>
</organism>
<keyword evidence="7 8" id="KW-0472">Membrane</keyword>
<evidence type="ECO:0000313" key="12">
    <source>
        <dbReference type="Proteomes" id="UP000091918"/>
    </source>
</evidence>
<dbReference type="FunFam" id="1.10.4160.10:FF:000002">
    <property type="entry name" value="Purine-cytosine permease fcyB"/>
    <property type="match status" value="1"/>
</dbReference>
<dbReference type="GO" id="GO:0005886">
    <property type="term" value="C:plasma membrane"/>
    <property type="evidence" value="ECO:0007669"/>
    <property type="project" value="TreeGrafter"/>
</dbReference>
<evidence type="ECO:0000313" key="11">
    <source>
        <dbReference type="EMBL" id="OAX77401.1"/>
    </source>
</evidence>
<keyword evidence="3 8" id="KW-0813">Transport</keyword>
<protein>
    <recommendedName>
        <fullName evidence="13">Purine-cytosine permease</fullName>
    </recommendedName>
</protein>
<evidence type="ECO:0000256" key="8">
    <source>
        <dbReference type="PIRNR" id="PIRNR002744"/>
    </source>
</evidence>
<evidence type="ECO:0000256" key="5">
    <source>
        <dbReference type="ARBA" id="ARBA00022692"/>
    </source>
</evidence>
<dbReference type="GO" id="GO:0000329">
    <property type="term" value="C:fungal-type vacuole membrane"/>
    <property type="evidence" value="ECO:0007669"/>
    <property type="project" value="TreeGrafter"/>
</dbReference>
<dbReference type="PIRSF" id="PIRSF002744">
    <property type="entry name" value="Pur-cyt_permease"/>
    <property type="match status" value="1"/>
</dbReference>
<dbReference type="CDD" id="cd11484">
    <property type="entry name" value="SLC-NCS1sbd_CobB-like"/>
    <property type="match status" value="1"/>
</dbReference>
<dbReference type="STRING" id="1658172.A0A1B7NKN5"/>
<evidence type="ECO:0000256" key="9">
    <source>
        <dbReference type="SAM" id="MobiDB-lite"/>
    </source>
</evidence>
<evidence type="ECO:0000256" key="6">
    <source>
        <dbReference type="ARBA" id="ARBA00022989"/>
    </source>
</evidence>
<feature type="compositionally biased region" description="Basic and acidic residues" evidence="9">
    <location>
        <begin position="19"/>
        <end position="29"/>
    </location>
</feature>
<dbReference type="Proteomes" id="UP000091918">
    <property type="component" value="Unassembled WGS sequence"/>
</dbReference>
<feature type="transmembrane region" description="Helical" evidence="10">
    <location>
        <begin position="446"/>
        <end position="464"/>
    </location>
</feature>
<feature type="region of interest" description="Disordered" evidence="9">
    <location>
        <begin position="1"/>
        <end position="29"/>
    </location>
</feature>
<feature type="transmembrane region" description="Helical" evidence="10">
    <location>
        <begin position="484"/>
        <end position="500"/>
    </location>
</feature>
<comment type="caution">
    <text evidence="11">The sequence shown here is derived from an EMBL/GenBank/DDBJ whole genome shotgun (WGS) entry which is preliminary data.</text>
</comment>
<sequence>MGDEVFTDTEIGSTTKYPKQSDEQKYRPEEDVEIDQGFVAKLQRFTGKYGVEQRGIEPVLANERTDTTVLRVGTLWFACNICLSSFAIGILAVPAFGLGFVDGLLVIFFFNVLGILPVCFFSTLGARFGMRQMVLSRFYFGYYGVKLAALLNSFACLGWSAINVIVGAQLIHAVNDDFPGWAAIVMIGSAAFIVSLFGYNVVHIFESYCWIPTFIVFMVILGMFAHSGDFEDLPMKSGTLEAASVLSFASAVFGFATAWATISADYCVYQPVTVSRKKIFFTVFCGMCLALIFTQSLGLAIATATANNPAYAAAYNDNHIGGLLAHVLFHRLGSFGKFCLVVLALSIIGNNCPNMYSLGFCLQILHSQTQRVPRYVWSFAGSLVYIGVAIPGYSRFEDVLESFMLIIGYWSAIYEGISLGEHIVFRRGTSGYNVVDYDTPSKLPPSFASVGAFSCGVVGVALGMSQRWFIGPVAKIIDGSGADIGFELAFGFTFASYIIFRRIERRHFKR</sequence>
<keyword evidence="12" id="KW-1185">Reference proteome</keyword>
<dbReference type="GO" id="GO:0022857">
    <property type="term" value="F:transmembrane transporter activity"/>
    <property type="evidence" value="ECO:0007669"/>
    <property type="project" value="InterPro"/>
</dbReference>
<feature type="transmembrane region" description="Helical" evidence="10">
    <location>
        <begin position="74"/>
        <end position="97"/>
    </location>
</feature>
<feature type="transmembrane region" description="Helical" evidence="10">
    <location>
        <begin position="208"/>
        <end position="225"/>
    </location>
</feature>
<evidence type="ECO:0000256" key="7">
    <source>
        <dbReference type="ARBA" id="ARBA00023136"/>
    </source>
</evidence>
<evidence type="ECO:0000256" key="10">
    <source>
        <dbReference type="SAM" id="Phobius"/>
    </source>
</evidence>
<comment type="similarity">
    <text evidence="2 8">Belongs to the purine-cytosine permease (2.A.39) family.</text>
</comment>
<evidence type="ECO:0000256" key="2">
    <source>
        <dbReference type="ARBA" id="ARBA00008974"/>
    </source>
</evidence>
<dbReference type="InterPro" id="IPR026030">
    <property type="entry name" value="Pur-cyt_permease_Fcy2/21/22"/>
</dbReference>
<dbReference type="PANTHER" id="PTHR31806:SF1">
    <property type="entry name" value="PURINE-CYTOSINE PERMEASE FCY2-RELATED"/>
    <property type="match status" value="1"/>
</dbReference>
<comment type="subcellular location">
    <subcellularLocation>
        <location evidence="1">Membrane</location>
        <topology evidence="1">Multi-pass membrane protein</topology>
    </subcellularLocation>
</comment>
<dbReference type="PANTHER" id="PTHR31806">
    <property type="entry name" value="PURINE-CYTOSINE PERMEASE FCY2-RELATED"/>
    <property type="match status" value="1"/>
</dbReference>
<dbReference type="EMBL" id="LGUA01002604">
    <property type="protein sequence ID" value="OAX77401.1"/>
    <property type="molecule type" value="Genomic_DNA"/>
</dbReference>
<dbReference type="GO" id="GO:0015851">
    <property type="term" value="P:nucleobase transport"/>
    <property type="evidence" value="ECO:0007669"/>
    <property type="project" value="UniProtKB-ARBA"/>
</dbReference>
<dbReference type="InterPro" id="IPR001248">
    <property type="entry name" value="Pur-cyt_permease"/>
</dbReference>
<gene>
    <name evidence="11" type="ORF">ACJ72_08301</name>
</gene>
<feature type="transmembrane region" description="Helical" evidence="10">
    <location>
        <begin position="406"/>
        <end position="425"/>
    </location>
</feature>
<feature type="transmembrane region" description="Helical" evidence="10">
    <location>
        <begin position="279"/>
        <end position="303"/>
    </location>
</feature>
<feature type="transmembrane region" description="Helical" evidence="10">
    <location>
        <begin position="375"/>
        <end position="394"/>
    </location>
</feature>
<dbReference type="Gene3D" id="1.10.4160.10">
    <property type="entry name" value="Hydantoin permease"/>
    <property type="match status" value="1"/>
</dbReference>
<evidence type="ECO:0000256" key="4">
    <source>
        <dbReference type="ARBA" id="ARBA00022553"/>
    </source>
</evidence>
<accession>A0A1B7NKN5</accession>
<evidence type="ECO:0000256" key="1">
    <source>
        <dbReference type="ARBA" id="ARBA00004141"/>
    </source>
</evidence>
<proteinExistence type="inferred from homology"/>
<dbReference type="AlphaFoldDB" id="A0A1B7NKN5"/>
<name>A0A1B7NKN5_9EURO</name>
<feature type="transmembrane region" description="Helical" evidence="10">
    <location>
        <begin position="147"/>
        <end position="172"/>
    </location>
</feature>
<dbReference type="Pfam" id="PF02133">
    <property type="entry name" value="Transp_cyt_pur"/>
    <property type="match status" value="1"/>
</dbReference>
<feature type="transmembrane region" description="Helical" evidence="10">
    <location>
        <begin position="245"/>
        <end position="267"/>
    </location>
</feature>